<keyword evidence="2" id="KW-1185">Reference proteome</keyword>
<organism evidence="1 2">
    <name type="scientific">Aromatoleum petrolei</name>
    <dbReference type="NCBI Taxonomy" id="76116"/>
    <lineage>
        <taxon>Bacteria</taxon>
        <taxon>Pseudomonadati</taxon>
        <taxon>Pseudomonadota</taxon>
        <taxon>Betaproteobacteria</taxon>
        <taxon>Rhodocyclales</taxon>
        <taxon>Rhodocyclaceae</taxon>
        <taxon>Aromatoleum</taxon>
    </lineage>
</organism>
<evidence type="ECO:0000313" key="1">
    <source>
        <dbReference type="EMBL" id="NMF91432.1"/>
    </source>
</evidence>
<accession>A0ABX1MTX5</accession>
<name>A0ABX1MTX5_9RHOO</name>
<dbReference type="RefSeq" id="WP_169208748.1">
    <property type="nucleotide sequence ID" value="NZ_CP059560.1"/>
</dbReference>
<dbReference type="EMBL" id="WTVR01000083">
    <property type="protein sequence ID" value="NMF91432.1"/>
    <property type="molecule type" value="Genomic_DNA"/>
</dbReference>
<evidence type="ECO:0000313" key="2">
    <source>
        <dbReference type="Proteomes" id="UP000652074"/>
    </source>
</evidence>
<sequence length="186" mass="19507">MNQRINLPQGLTIGLALVYSGVPPAADTSHGDFQPLAAALFAAVPPAALSQTDRAEISALTPLALHNGVVVSSLPGCETAMHPEVILEDLNGDGGPEVFVVAGNTCTSGMTGSSVWLFAKRLGGRWGQRLDVMAAAYRVLPTTTEGWHDLAVGGRGLCQGVWRLAADGRYRYARSIRPDGTPCPSQ</sequence>
<evidence type="ECO:0008006" key="3">
    <source>
        <dbReference type="Google" id="ProtNLM"/>
    </source>
</evidence>
<dbReference type="Proteomes" id="UP000652074">
    <property type="component" value="Unassembled WGS sequence"/>
</dbReference>
<protein>
    <recommendedName>
        <fullName evidence="3">VCBS repeat-containing protein</fullName>
    </recommendedName>
</protein>
<comment type="caution">
    <text evidence="1">The sequence shown here is derived from an EMBL/GenBank/DDBJ whole genome shotgun (WGS) entry which is preliminary data.</text>
</comment>
<proteinExistence type="predicted"/>
<reference evidence="1 2" key="1">
    <citation type="submission" date="2019-12" db="EMBL/GenBank/DDBJ databases">
        <title>Comparative genomics gives insights into the taxonomy of the Azoarcus-Aromatoleum group and reveals separate origins of nif in the plant-associated Azoarcus and non-plant-associated Aromatoleum sub-groups.</title>
        <authorList>
            <person name="Lafos M."/>
            <person name="Maluk M."/>
            <person name="Batista M."/>
            <person name="Junghare M."/>
            <person name="Carmona M."/>
            <person name="Faoro H."/>
            <person name="Cruz L.M."/>
            <person name="Battistoni F."/>
            <person name="De Souza E."/>
            <person name="Pedrosa F."/>
            <person name="Chen W.-M."/>
            <person name="Poole P.S."/>
            <person name="Dixon R.A."/>
            <person name="James E.K."/>
        </authorList>
    </citation>
    <scope>NUCLEOTIDE SEQUENCE [LARGE SCALE GENOMIC DNA]</scope>
    <source>
        <strain evidence="1 2">ToN1</strain>
    </source>
</reference>
<gene>
    <name evidence="1" type="ORF">GPA26_23500</name>
</gene>